<comment type="caution">
    <text evidence="8">The sequence shown here is derived from an EMBL/GenBank/DDBJ whole genome shotgun (WGS) entry which is preliminary data.</text>
</comment>
<dbReference type="SUPFAM" id="SSF51905">
    <property type="entry name" value="FAD/NAD(P)-binding domain"/>
    <property type="match status" value="1"/>
</dbReference>
<dbReference type="InterPro" id="IPR036188">
    <property type="entry name" value="FAD/NAD-bd_sf"/>
</dbReference>
<proteinExistence type="predicted"/>
<dbReference type="InterPro" id="IPR008255">
    <property type="entry name" value="Pyr_nucl-diS_OxRdtase_2_AS"/>
</dbReference>
<organism evidence="8 9">
    <name type="scientific">Candidatus Aquicultor secundus</name>
    <dbReference type="NCBI Taxonomy" id="1973895"/>
    <lineage>
        <taxon>Bacteria</taxon>
        <taxon>Bacillati</taxon>
        <taxon>Actinomycetota</taxon>
        <taxon>Candidatus Aquicultoria</taxon>
        <taxon>Candidatus Aquicultorales</taxon>
        <taxon>Candidatus Aquicultoraceae</taxon>
        <taxon>Candidatus Aquicultor</taxon>
    </lineage>
</organism>
<dbReference type="AlphaFoldDB" id="A0A2M7T5M4"/>
<reference evidence="9" key="1">
    <citation type="submission" date="2017-09" db="EMBL/GenBank/DDBJ databases">
        <title>Depth-based differentiation of microbial function through sediment-hosted aquifers and enrichment of novel symbionts in the deep terrestrial subsurface.</title>
        <authorList>
            <person name="Probst A.J."/>
            <person name="Ladd B."/>
            <person name="Jarett J.K."/>
            <person name="Geller-Mcgrath D.E."/>
            <person name="Sieber C.M.K."/>
            <person name="Emerson J.B."/>
            <person name="Anantharaman K."/>
            <person name="Thomas B.C."/>
            <person name="Malmstrom R."/>
            <person name="Stieglmeier M."/>
            <person name="Klingl A."/>
            <person name="Woyke T."/>
            <person name="Ryan C.M."/>
            <person name="Banfield J.F."/>
        </authorList>
    </citation>
    <scope>NUCLEOTIDE SEQUENCE [LARGE SCALE GENOMIC DNA]</scope>
</reference>
<dbReference type="GO" id="GO:0004791">
    <property type="term" value="F:thioredoxin-disulfide reductase (NADPH) activity"/>
    <property type="evidence" value="ECO:0007669"/>
    <property type="project" value="UniProtKB-EC"/>
</dbReference>
<name>A0A2M7T5M4_9ACTN</name>
<dbReference type="EMBL" id="PFNG01000233">
    <property type="protein sequence ID" value="PIZ35585.1"/>
    <property type="molecule type" value="Genomic_DNA"/>
</dbReference>
<keyword evidence="5" id="KW-0676">Redox-active center</keyword>
<dbReference type="Gene3D" id="3.50.50.60">
    <property type="entry name" value="FAD/NAD(P)-binding domain"/>
    <property type="match status" value="2"/>
</dbReference>
<sequence>MHDVVIIGAGPAGMTAAVYAARKKMDALVLTNNIGGMAAWSAGIENYMGYNLIPGAELMAKFEEQVEEFGIPIEYQQVDKVTKEDSFFNIHIVTGEVIRAKSVIMATGRSPRRLNVPGEKEFVGRGVTYCATCDAPLFKNMDVAVIGGGNSALGAAEQLIKIAKTVNIVSIAGWSADPIIQERVLHAPNVGIYKGYDLTAIEGHNFVEGIKIKARKTGEEVELAVRGVFFEIGSAPSSTPVKDLVELDEKQEIIVDCSNKTSIPGLFAAGDVTSVPQKQIIVAAGEGAKAALSAYDYVIRLPEDIK</sequence>
<dbReference type="PRINTS" id="PR00368">
    <property type="entry name" value="FADPNR"/>
</dbReference>
<evidence type="ECO:0000256" key="1">
    <source>
        <dbReference type="ARBA" id="ARBA00022630"/>
    </source>
</evidence>
<comment type="catalytic activity">
    <reaction evidence="6">
        <text>[thioredoxin]-dithiol + NADP(+) = [thioredoxin]-disulfide + NADPH + H(+)</text>
        <dbReference type="Rhea" id="RHEA:20345"/>
        <dbReference type="Rhea" id="RHEA-COMP:10698"/>
        <dbReference type="Rhea" id="RHEA-COMP:10700"/>
        <dbReference type="ChEBI" id="CHEBI:15378"/>
        <dbReference type="ChEBI" id="CHEBI:29950"/>
        <dbReference type="ChEBI" id="CHEBI:50058"/>
        <dbReference type="ChEBI" id="CHEBI:57783"/>
        <dbReference type="ChEBI" id="CHEBI:58349"/>
        <dbReference type="EC" id="1.8.1.9"/>
    </reaction>
</comment>
<dbReference type="RefSeq" id="WP_286678957.1">
    <property type="nucleotide sequence ID" value="NZ_MNXI01000118.1"/>
</dbReference>
<evidence type="ECO:0000256" key="4">
    <source>
        <dbReference type="ARBA" id="ARBA00023157"/>
    </source>
</evidence>
<gene>
    <name evidence="8" type="ORF">COY37_10035</name>
</gene>
<dbReference type="PANTHER" id="PTHR48105">
    <property type="entry name" value="THIOREDOXIN REDUCTASE 1-RELATED-RELATED"/>
    <property type="match status" value="1"/>
</dbReference>
<dbReference type="Proteomes" id="UP000230956">
    <property type="component" value="Unassembled WGS sequence"/>
</dbReference>
<protein>
    <submittedName>
        <fullName evidence="8">Thioredoxin-disulfide reductase</fullName>
    </submittedName>
</protein>
<dbReference type="PROSITE" id="PS00573">
    <property type="entry name" value="PYRIDINE_REDOX_2"/>
    <property type="match status" value="1"/>
</dbReference>
<evidence type="ECO:0000313" key="9">
    <source>
        <dbReference type="Proteomes" id="UP000230956"/>
    </source>
</evidence>
<dbReference type="InterPro" id="IPR050097">
    <property type="entry name" value="Ferredoxin-NADP_redctase_2"/>
</dbReference>
<dbReference type="PRINTS" id="PR00469">
    <property type="entry name" value="PNDRDTASEII"/>
</dbReference>
<evidence type="ECO:0000313" key="8">
    <source>
        <dbReference type="EMBL" id="PIZ35585.1"/>
    </source>
</evidence>
<evidence type="ECO:0000256" key="2">
    <source>
        <dbReference type="ARBA" id="ARBA00022827"/>
    </source>
</evidence>
<accession>A0A2M7T5M4</accession>
<evidence type="ECO:0000256" key="5">
    <source>
        <dbReference type="ARBA" id="ARBA00023284"/>
    </source>
</evidence>
<evidence type="ECO:0000259" key="7">
    <source>
        <dbReference type="Pfam" id="PF07992"/>
    </source>
</evidence>
<keyword evidence="4" id="KW-1015">Disulfide bond</keyword>
<dbReference type="InterPro" id="IPR023753">
    <property type="entry name" value="FAD/NAD-binding_dom"/>
</dbReference>
<keyword evidence="2" id="KW-0274">FAD</keyword>
<keyword evidence="3" id="KW-0560">Oxidoreductase</keyword>
<feature type="domain" description="FAD/NAD(P)-binding" evidence="7">
    <location>
        <begin position="2"/>
        <end position="287"/>
    </location>
</feature>
<evidence type="ECO:0000256" key="3">
    <source>
        <dbReference type="ARBA" id="ARBA00023002"/>
    </source>
</evidence>
<dbReference type="Pfam" id="PF07992">
    <property type="entry name" value="Pyr_redox_2"/>
    <property type="match status" value="1"/>
</dbReference>
<evidence type="ECO:0000256" key="6">
    <source>
        <dbReference type="ARBA" id="ARBA00048132"/>
    </source>
</evidence>
<keyword evidence="1" id="KW-0285">Flavoprotein</keyword>